<dbReference type="Proteomes" id="UP000276133">
    <property type="component" value="Unassembled WGS sequence"/>
</dbReference>
<reference evidence="1 2" key="1">
    <citation type="journal article" date="2018" name="Sci. Rep.">
        <title>Genomic signatures of local adaptation to the degree of environmental predictability in rotifers.</title>
        <authorList>
            <person name="Franch-Gras L."/>
            <person name="Hahn C."/>
            <person name="Garcia-Roger E.M."/>
            <person name="Carmona M.J."/>
            <person name="Serra M."/>
            <person name="Gomez A."/>
        </authorList>
    </citation>
    <scope>NUCLEOTIDE SEQUENCE [LARGE SCALE GENOMIC DNA]</scope>
    <source>
        <strain evidence="1">HYR1</strain>
    </source>
</reference>
<accession>A0A3M7RT06</accession>
<keyword evidence="2" id="KW-1185">Reference proteome</keyword>
<evidence type="ECO:0000313" key="1">
    <source>
        <dbReference type="EMBL" id="RNA26694.1"/>
    </source>
</evidence>
<organism evidence="1 2">
    <name type="scientific">Brachionus plicatilis</name>
    <name type="common">Marine rotifer</name>
    <name type="synonym">Brachionus muelleri</name>
    <dbReference type="NCBI Taxonomy" id="10195"/>
    <lineage>
        <taxon>Eukaryota</taxon>
        <taxon>Metazoa</taxon>
        <taxon>Spiralia</taxon>
        <taxon>Gnathifera</taxon>
        <taxon>Rotifera</taxon>
        <taxon>Eurotatoria</taxon>
        <taxon>Monogononta</taxon>
        <taxon>Pseudotrocha</taxon>
        <taxon>Ploima</taxon>
        <taxon>Brachionidae</taxon>
        <taxon>Brachionus</taxon>
    </lineage>
</organism>
<proteinExistence type="predicted"/>
<comment type="caution">
    <text evidence="1">The sequence shown here is derived from an EMBL/GenBank/DDBJ whole genome shotgun (WGS) entry which is preliminary data.</text>
</comment>
<gene>
    <name evidence="1" type="ORF">BpHYR1_036623</name>
</gene>
<evidence type="ECO:0000313" key="2">
    <source>
        <dbReference type="Proteomes" id="UP000276133"/>
    </source>
</evidence>
<name>A0A3M7RT06_BRAPC</name>
<dbReference type="AlphaFoldDB" id="A0A3M7RT06"/>
<sequence>MRSGKLIFPNVRSKRYTGKNQVLSSSVDCKCKQSYSRLTLEYFKYESMIACSENNIKKLQAIQNTAVRSILNNKTLKSNLTYIKSKK</sequence>
<dbReference type="EMBL" id="REGN01002690">
    <property type="protein sequence ID" value="RNA26694.1"/>
    <property type="molecule type" value="Genomic_DNA"/>
</dbReference>
<protein>
    <submittedName>
        <fullName evidence="1">Uncharacterized protein</fullName>
    </submittedName>
</protein>